<organism evidence="1 2">
    <name type="scientific">Paramecium octaurelia</name>
    <dbReference type="NCBI Taxonomy" id="43137"/>
    <lineage>
        <taxon>Eukaryota</taxon>
        <taxon>Sar</taxon>
        <taxon>Alveolata</taxon>
        <taxon>Ciliophora</taxon>
        <taxon>Intramacronucleata</taxon>
        <taxon>Oligohymenophorea</taxon>
        <taxon>Peniculida</taxon>
        <taxon>Parameciidae</taxon>
        <taxon>Paramecium</taxon>
    </lineage>
</organism>
<evidence type="ECO:0000313" key="1">
    <source>
        <dbReference type="EMBL" id="CAD8169500.1"/>
    </source>
</evidence>
<dbReference type="Proteomes" id="UP000683925">
    <property type="component" value="Unassembled WGS sequence"/>
</dbReference>
<dbReference type="EMBL" id="CAJJDP010000053">
    <property type="protein sequence ID" value="CAD8169500.1"/>
    <property type="molecule type" value="Genomic_DNA"/>
</dbReference>
<accession>A0A8S1UWR6</accession>
<evidence type="ECO:0000313" key="2">
    <source>
        <dbReference type="Proteomes" id="UP000683925"/>
    </source>
</evidence>
<dbReference type="AlphaFoldDB" id="A0A8S1UWR6"/>
<reference evidence="1" key="1">
    <citation type="submission" date="2021-01" db="EMBL/GenBank/DDBJ databases">
        <authorList>
            <consortium name="Genoscope - CEA"/>
            <person name="William W."/>
        </authorList>
    </citation>
    <scope>NUCLEOTIDE SEQUENCE</scope>
</reference>
<comment type="caution">
    <text evidence="1">The sequence shown here is derived from an EMBL/GenBank/DDBJ whole genome shotgun (WGS) entry which is preliminary data.</text>
</comment>
<dbReference type="OrthoDB" id="296084at2759"/>
<gene>
    <name evidence="1" type="ORF">POCTA_138.1.T0530276</name>
</gene>
<keyword evidence="2" id="KW-1185">Reference proteome</keyword>
<sequence length="147" mass="17139">MNSYVQRLDIKLTAPITQVKESKRLYVVILDRVIKMIIYNHTLLNHEHDKFLSNANSQRYFSTIQEGIQQIFTTVYNQSKIGNISKQQKQIAHTYTISKTDGVELKLTFSASKAFPPQTFIIVQIWDQYASLKFNDQAYTITTRIIF</sequence>
<proteinExistence type="predicted"/>
<protein>
    <submittedName>
        <fullName evidence="1">Uncharacterized protein</fullName>
    </submittedName>
</protein>
<name>A0A8S1UWR6_PAROT</name>